<sequence length="202" mass="25321">MMVDARQQTRRWDDDQKHHSHVNDKIRLCYMTFYIYRSALWDLKRYWHIRYLYVDNLDFEVGYLMHETIRRYQVVLELYQMVERRYMPFQDQHYIQAPVMLYIYINILEQCKEIVHLINMLHEIELKYRDKDPGVFADYNESRVQYKKFSKAVSNKILSEHTAWQKWVQEKNERKKKQKKLWEKHRRNSTGINYKTTPMRWQ</sequence>
<dbReference type="RefSeq" id="XP_052746001.1">
    <property type="nucleotide sequence ID" value="XM_052890041.1"/>
</dbReference>
<organism evidence="1 2">
    <name type="scientific">Bicyclus anynana</name>
    <name type="common">Squinting bush brown butterfly</name>
    <dbReference type="NCBI Taxonomy" id="110368"/>
    <lineage>
        <taxon>Eukaryota</taxon>
        <taxon>Metazoa</taxon>
        <taxon>Ecdysozoa</taxon>
        <taxon>Arthropoda</taxon>
        <taxon>Hexapoda</taxon>
        <taxon>Insecta</taxon>
        <taxon>Pterygota</taxon>
        <taxon>Neoptera</taxon>
        <taxon>Endopterygota</taxon>
        <taxon>Lepidoptera</taxon>
        <taxon>Glossata</taxon>
        <taxon>Ditrysia</taxon>
        <taxon>Papilionoidea</taxon>
        <taxon>Nymphalidae</taxon>
        <taxon>Satyrinae</taxon>
        <taxon>Satyrini</taxon>
        <taxon>Mycalesina</taxon>
        <taxon>Bicyclus</taxon>
    </lineage>
</organism>
<keyword evidence="1" id="KW-1185">Reference proteome</keyword>
<accession>A0ABM3M3D8</accession>
<protein>
    <submittedName>
        <fullName evidence="2">Uncharacterized protein LOC128199655</fullName>
    </submittedName>
</protein>
<name>A0ABM3M3D8_BICAN</name>
<evidence type="ECO:0000313" key="2">
    <source>
        <dbReference type="RefSeq" id="XP_052746001.1"/>
    </source>
</evidence>
<proteinExistence type="predicted"/>
<reference evidence="2" key="1">
    <citation type="submission" date="2025-08" db="UniProtKB">
        <authorList>
            <consortium name="RefSeq"/>
        </authorList>
    </citation>
    <scope>IDENTIFICATION</scope>
</reference>
<dbReference type="GeneID" id="128199655"/>
<dbReference type="Proteomes" id="UP001652582">
    <property type="component" value="Chromosome 27"/>
</dbReference>
<evidence type="ECO:0000313" key="1">
    <source>
        <dbReference type="Proteomes" id="UP001652582"/>
    </source>
</evidence>
<gene>
    <name evidence="2" type="primary">LOC128199655</name>
</gene>